<sequence length="398" mass="45575">MDVKSAFLNGYTNELIYVDQPLGFQDPRKPNHVYRLNKALYGLKQAPRAWYERLRDFLIMQGFKISKVNMKLFTKDINGELFICQIYADDIIFGCTNEKLRHEFGDMMSREFEMSIIGELNFFLGFQIKQVKGGIFIHQEKYCKDLLKKFKMDDCKPIETLMSTREHLDADVDGKSIDQSTYRSMIGSLLYLTTSRPDITSSVCLCACFQAAPKESHLTTMKRILRYLKHTPSLGLWYPESAKLEHLGYSDSDFVGYRVDRKSTSGGCHLLGRSRSKKQNCVALSTAEEEYIAAGACCAQILYIRQYLLDFGVVCGPVPLLCDNESAVKIAKNPIQHSRTKHIDTHHHFLRDHEAKGDIVLSRVRSKDQLADIFTKPLDESTFVRLQTELNMLDSSNI</sequence>
<reference evidence="2 3" key="1">
    <citation type="submission" date="2024-02" db="EMBL/GenBank/DDBJ databases">
        <title>High-quality chromosome-scale genome assembly of Pensacola bahiagrass (Paspalum notatum Flugge var. saurae).</title>
        <authorList>
            <person name="Vega J.M."/>
            <person name="Podio M."/>
            <person name="Orjuela J."/>
            <person name="Siena L.A."/>
            <person name="Pessino S.C."/>
            <person name="Combes M.C."/>
            <person name="Mariac C."/>
            <person name="Albertini E."/>
            <person name="Pupilli F."/>
            <person name="Ortiz J.P.A."/>
            <person name="Leblanc O."/>
        </authorList>
    </citation>
    <scope>NUCLEOTIDE SEQUENCE [LARGE SCALE GENOMIC DNA]</scope>
    <source>
        <strain evidence="2">R1</strain>
        <tissue evidence="2">Leaf</tissue>
    </source>
</reference>
<dbReference type="PANTHER" id="PTHR11439">
    <property type="entry name" value="GAG-POL-RELATED RETROTRANSPOSON"/>
    <property type="match status" value="1"/>
</dbReference>
<evidence type="ECO:0000313" key="2">
    <source>
        <dbReference type="EMBL" id="WVZ52672.1"/>
    </source>
</evidence>
<dbReference type="Proteomes" id="UP001341281">
    <property type="component" value="Chromosome 01"/>
</dbReference>
<dbReference type="CDD" id="cd09272">
    <property type="entry name" value="RNase_HI_RT_Ty1"/>
    <property type="match status" value="1"/>
</dbReference>
<dbReference type="Pfam" id="PF07727">
    <property type="entry name" value="RVT_2"/>
    <property type="match status" value="1"/>
</dbReference>
<accession>A0AAQ3PTG8</accession>
<evidence type="ECO:0000313" key="3">
    <source>
        <dbReference type="Proteomes" id="UP001341281"/>
    </source>
</evidence>
<dbReference type="InterPro" id="IPR013103">
    <property type="entry name" value="RVT_2"/>
</dbReference>
<feature type="domain" description="Reverse transcriptase Ty1/copia-type" evidence="1">
    <location>
        <begin position="1"/>
        <end position="161"/>
    </location>
</feature>
<evidence type="ECO:0000259" key="1">
    <source>
        <dbReference type="Pfam" id="PF07727"/>
    </source>
</evidence>
<organism evidence="2 3">
    <name type="scientific">Paspalum notatum var. saurae</name>
    <dbReference type="NCBI Taxonomy" id="547442"/>
    <lineage>
        <taxon>Eukaryota</taxon>
        <taxon>Viridiplantae</taxon>
        <taxon>Streptophyta</taxon>
        <taxon>Embryophyta</taxon>
        <taxon>Tracheophyta</taxon>
        <taxon>Spermatophyta</taxon>
        <taxon>Magnoliopsida</taxon>
        <taxon>Liliopsida</taxon>
        <taxon>Poales</taxon>
        <taxon>Poaceae</taxon>
        <taxon>PACMAD clade</taxon>
        <taxon>Panicoideae</taxon>
        <taxon>Andropogonodae</taxon>
        <taxon>Paspaleae</taxon>
        <taxon>Paspalinae</taxon>
        <taxon>Paspalum</taxon>
    </lineage>
</organism>
<dbReference type="InterPro" id="IPR043502">
    <property type="entry name" value="DNA/RNA_pol_sf"/>
</dbReference>
<protein>
    <recommendedName>
        <fullName evidence="1">Reverse transcriptase Ty1/copia-type domain-containing protein</fullName>
    </recommendedName>
</protein>
<feature type="non-terminal residue" evidence="2">
    <location>
        <position position="398"/>
    </location>
</feature>
<dbReference type="SUPFAM" id="SSF56672">
    <property type="entry name" value="DNA/RNA polymerases"/>
    <property type="match status" value="1"/>
</dbReference>
<keyword evidence="3" id="KW-1185">Reference proteome</keyword>
<dbReference type="PANTHER" id="PTHR11439:SF483">
    <property type="entry name" value="PEPTIDE SYNTHASE GLIP-LIKE, PUTATIVE (AFU_ORTHOLOGUE AFUA_3G12920)-RELATED"/>
    <property type="match status" value="1"/>
</dbReference>
<proteinExistence type="predicted"/>
<dbReference type="EMBL" id="CP144745">
    <property type="protein sequence ID" value="WVZ52672.1"/>
    <property type="molecule type" value="Genomic_DNA"/>
</dbReference>
<dbReference type="AlphaFoldDB" id="A0AAQ3PTG8"/>
<gene>
    <name evidence="2" type="ORF">U9M48_003709</name>
</gene>
<name>A0AAQ3PTG8_PASNO</name>